<keyword evidence="5" id="KW-1185">Reference proteome</keyword>
<dbReference type="Proteomes" id="UP000503018">
    <property type="component" value="Chromosome"/>
</dbReference>
<name>A0A6M4ASB2_9SPHN</name>
<accession>A0A6M4ASB2</accession>
<protein>
    <submittedName>
        <fullName evidence="4">DUF1343 domain-containing protein</fullName>
    </submittedName>
</protein>
<dbReference type="KEGG" id="slan:GV829_05395"/>
<dbReference type="InterPro" id="IPR008302">
    <property type="entry name" value="NamZ"/>
</dbReference>
<dbReference type="InterPro" id="IPR048502">
    <property type="entry name" value="NamZ_N"/>
</dbReference>
<dbReference type="RefSeq" id="WP_169944637.1">
    <property type="nucleotide sequence ID" value="NZ_CP053015.1"/>
</dbReference>
<feature type="domain" description="Peptidoglycan beta-N-acetylmuramidase NamZ C-terminal" evidence="3">
    <location>
        <begin position="269"/>
        <end position="422"/>
    </location>
</feature>
<dbReference type="Pfam" id="PF07075">
    <property type="entry name" value="NamZ_N"/>
    <property type="match status" value="1"/>
</dbReference>
<dbReference type="EMBL" id="CP053015">
    <property type="protein sequence ID" value="QJQ31955.1"/>
    <property type="molecule type" value="Genomic_DNA"/>
</dbReference>
<dbReference type="PIRSF" id="PIRSF016719">
    <property type="entry name" value="UCP016719"/>
    <property type="match status" value="1"/>
</dbReference>
<dbReference type="InterPro" id="IPR006311">
    <property type="entry name" value="TAT_signal"/>
</dbReference>
<proteinExistence type="predicted"/>
<feature type="domain" description="Peptidoglycan beta-N-acetylmuramidase NamZ N-terminal" evidence="2">
    <location>
        <begin position="60"/>
        <end position="263"/>
    </location>
</feature>
<sequence length="422" mass="43751">MGALRPSRRQVGQGLAGAAVAAMAAPGLSATPASADPQPLLTGLERLVGDHADHIAGKRIALLTHAAAVDRHGVRAVDRLAAHAGDRLAFLLSPEHGLDSRAAAGASVGDTVDSATGLAVHSLYGARREPDSALVGGVDAVVVDLQDCGARPFTYSSTLAALLRVAASTGTQVIVADRPNPLGGEQMEGPMLDPALASFVGAHDVPLRHGLTFGELAGMINREAGIGAGLHIVPMLGWNRSDGFEPFLAGQLPFVPPSPNLRSPSAIITYPGTVLIEGLNVSEGRGSDRPFETIGAPFIKGEALAAALAQAGLAGVEFDPALFTPTASKYAGQPCEGVEIWASEGSAFRPVRTGLTIISALLRLYPAQVRFLEGGPPFFDRLIGQAWVRPALLDGTSIATIEAGWEDGLARFAERRAPFLIY</sequence>
<feature type="signal peptide" evidence="1">
    <location>
        <begin position="1"/>
        <end position="35"/>
    </location>
</feature>
<organism evidence="4 5">
    <name type="scientific">Sphingomonas lacunae</name>
    <dbReference type="NCBI Taxonomy" id="2698828"/>
    <lineage>
        <taxon>Bacteria</taxon>
        <taxon>Pseudomonadati</taxon>
        <taxon>Pseudomonadota</taxon>
        <taxon>Alphaproteobacteria</taxon>
        <taxon>Sphingomonadales</taxon>
        <taxon>Sphingomonadaceae</taxon>
        <taxon>Sphingomonas</taxon>
    </lineage>
</organism>
<gene>
    <name evidence="4" type="ORF">GV829_05395</name>
</gene>
<feature type="chain" id="PRO_5026889734" evidence="1">
    <location>
        <begin position="36"/>
        <end position="422"/>
    </location>
</feature>
<evidence type="ECO:0000259" key="3">
    <source>
        <dbReference type="Pfam" id="PF20732"/>
    </source>
</evidence>
<dbReference type="GO" id="GO:0033922">
    <property type="term" value="F:peptidoglycan beta-N-acetylmuramidase activity"/>
    <property type="evidence" value="ECO:0007669"/>
    <property type="project" value="InterPro"/>
</dbReference>
<keyword evidence="1" id="KW-0732">Signal</keyword>
<dbReference type="PANTHER" id="PTHR42915:SF1">
    <property type="entry name" value="PEPTIDOGLYCAN BETA-N-ACETYLMURAMIDASE NAMZ"/>
    <property type="match status" value="1"/>
</dbReference>
<dbReference type="PROSITE" id="PS51318">
    <property type="entry name" value="TAT"/>
    <property type="match status" value="1"/>
</dbReference>
<dbReference type="Pfam" id="PF20732">
    <property type="entry name" value="NamZ_C"/>
    <property type="match status" value="1"/>
</dbReference>
<dbReference type="PANTHER" id="PTHR42915">
    <property type="entry name" value="HYPOTHETICAL 460 KDA PROTEIN IN FEUA-SIGW INTERGENIC REGION [PRECURSOR]"/>
    <property type="match status" value="1"/>
</dbReference>
<evidence type="ECO:0000313" key="4">
    <source>
        <dbReference type="EMBL" id="QJQ31955.1"/>
    </source>
</evidence>
<evidence type="ECO:0000259" key="2">
    <source>
        <dbReference type="Pfam" id="PF07075"/>
    </source>
</evidence>
<reference evidence="4 5" key="1">
    <citation type="submission" date="2020-01" db="EMBL/GenBank/DDBJ databases">
        <title>Sphingomonas sp. strain CSW-10.</title>
        <authorList>
            <person name="Chen W.-M."/>
        </authorList>
    </citation>
    <scope>NUCLEOTIDE SEQUENCE [LARGE SCALE GENOMIC DNA]</scope>
    <source>
        <strain evidence="4 5">CSW-10</strain>
    </source>
</reference>
<dbReference type="InterPro" id="IPR048503">
    <property type="entry name" value="NamZ_C"/>
</dbReference>
<dbReference type="Gene3D" id="3.90.1150.140">
    <property type="match status" value="1"/>
</dbReference>
<dbReference type="Gene3D" id="3.40.50.12170">
    <property type="entry name" value="Uncharacterised protein PF07075, DUF1343"/>
    <property type="match status" value="1"/>
</dbReference>
<evidence type="ECO:0000313" key="5">
    <source>
        <dbReference type="Proteomes" id="UP000503018"/>
    </source>
</evidence>
<dbReference type="AlphaFoldDB" id="A0A6M4ASB2"/>
<evidence type="ECO:0000256" key="1">
    <source>
        <dbReference type="SAM" id="SignalP"/>
    </source>
</evidence>